<keyword evidence="2" id="KW-1185">Reference proteome</keyword>
<protein>
    <recommendedName>
        <fullName evidence="3">Centriolar coiled-coil protein of 110 kDa</fullName>
    </recommendedName>
</protein>
<gene>
    <name evidence="1" type="ORF">X777_12138</name>
</gene>
<evidence type="ECO:0008006" key="3">
    <source>
        <dbReference type="Google" id="ProtNLM"/>
    </source>
</evidence>
<dbReference type="GO" id="GO:0005814">
    <property type="term" value="C:centriole"/>
    <property type="evidence" value="ECO:0007669"/>
    <property type="project" value="InterPro"/>
</dbReference>
<dbReference type="CDD" id="cd23767">
    <property type="entry name" value="IQCD"/>
    <property type="match status" value="1"/>
</dbReference>
<dbReference type="PANTHER" id="PTHR13594">
    <property type="entry name" value="CENTRIOLAR COILED-COIL PROTEIN OF 110 KDA"/>
    <property type="match status" value="1"/>
</dbReference>
<dbReference type="AlphaFoldDB" id="A0A026W0I1"/>
<dbReference type="GO" id="GO:0032465">
    <property type="term" value="P:regulation of cytokinesis"/>
    <property type="evidence" value="ECO:0007669"/>
    <property type="project" value="InterPro"/>
</dbReference>
<dbReference type="EMBL" id="KK107503">
    <property type="protein sequence ID" value="EZA49593.1"/>
    <property type="molecule type" value="Genomic_DNA"/>
</dbReference>
<reference evidence="1 2" key="1">
    <citation type="journal article" date="2014" name="Curr. Biol.">
        <title>The genome of the clonal raider ant Cerapachys biroi.</title>
        <authorList>
            <person name="Oxley P.R."/>
            <person name="Ji L."/>
            <person name="Fetter-Pruneda I."/>
            <person name="McKenzie S.K."/>
            <person name="Li C."/>
            <person name="Hu H."/>
            <person name="Zhang G."/>
            <person name="Kronauer D.J."/>
        </authorList>
    </citation>
    <scope>NUCLEOTIDE SEQUENCE [LARGE SCALE GENOMIC DNA]</scope>
</reference>
<accession>A0A026W0I1</accession>
<dbReference type="OrthoDB" id="10028852at2759"/>
<dbReference type="GO" id="GO:0032053">
    <property type="term" value="P:ciliary basal body organization"/>
    <property type="evidence" value="ECO:0007669"/>
    <property type="project" value="TreeGrafter"/>
</dbReference>
<sequence length="771" mass="87266">MRHYRSLAMKVEERLKSRQLMKCAKDKCVLADITEPVDILRDIKYSSDSDISNYNTTSDNTYNSDSFSKMTIVERVQTRQTTPESRDECNIQSSASDVQPLQFPVCLNNDTVNDVPPISEGIDKNKCINETGTAVANEGLTSSESKPEIPKTLDIVPLTLDKEVDSIQSFTIVPKENENLPKLSRQGSYVLETPSPCLLAHMDTDLVDKEYIPTPTTNASQRMQCNAIVSSKVEWQNERLTAENTKDAVIDKSKHKINANHELVSQHTEANTSIELHQVNESSSIAAEHLTEKHTSESDTQIKHNQISDIDLRQQGLLEKSKEGSSIQVLHSANKSQELMEDTCNSEMQLSCMSGNQYHNDGIEAGKECQDLIVKTKSSTIPEKLLTVYKQIEEMHKKQMMELISRQRKEQSLLEAEFQKQQTILLAEIRKCSFGTPHQADVSNAMSNQLLSGGETRLEDSEAREQLNVNFPSNLRAETPRNSKVSSANHGNAVCPLDYISPKSFHLLKSHASSPLITDVSLTALNFNVMRKVNSCDVTHNNNNNSNDYNSNCESHDRSARKNSTVNRQLFPLDSNTMHVPVLDTSAYLEKHIRAVNIINAYARGYLVRRLMRTERVITLKKTYKEALQCMLKLHVDAPLNLAEVNFLHRLQLQCDAASMNLVELFAQSPTKRMKVIEQDREIKQSRAERPSSSRSYSFATQKTLARKNIKEFESTMTKYQRPTLIIKKNIVRSRCQTWTSNLRDRLVSPNALHQGIRRSTSAGTVRKPWR</sequence>
<dbReference type="GO" id="GO:1903723">
    <property type="term" value="P:negative regulation of centriole elongation"/>
    <property type="evidence" value="ECO:0007669"/>
    <property type="project" value="TreeGrafter"/>
</dbReference>
<organism evidence="1 2">
    <name type="scientific">Ooceraea biroi</name>
    <name type="common">Clonal raider ant</name>
    <name type="synonym">Cerapachys biroi</name>
    <dbReference type="NCBI Taxonomy" id="2015173"/>
    <lineage>
        <taxon>Eukaryota</taxon>
        <taxon>Metazoa</taxon>
        <taxon>Ecdysozoa</taxon>
        <taxon>Arthropoda</taxon>
        <taxon>Hexapoda</taxon>
        <taxon>Insecta</taxon>
        <taxon>Pterygota</taxon>
        <taxon>Neoptera</taxon>
        <taxon>Endopterygota</taxon>
        <taxon>Hymenoptera</taxon>
        <taxon>Apocrita</taxon>
        <taxon>Aculeata</taxon>
        <taxon>Formicoidea</taxon>
        <taxon>Formicidae</taxon>
        <taxon>Dorylinae</taxon>
        <taxon>Ooceraea</taxon>
    </lineage>
</organism>
<evidence type="ECO:0000313" key="1">
    <source>
        <dbReference type="EMBL" id="EZA49593.1"/>
    </source>
</evidence>
<dbReference type="GO" id="GO:0007099">
    <property type="term" value="P:centriole replication"/>
    <property type="evidence" value="ECO:0007669"/>
    <property type="project" value="InterPro"/>
</dbReference>
<dbReference type="PROSITE" id="PS50096">
    <property type="entry name" value="IQ"/>
    <property type="match status" value="1"/>
</dbReference>
<name>A0A026W0I1_OOCBI</name>
<evidence type="ECO:0000313" key="2">
    <source>
        <dbReference type="Proteomes" id="UP000053097"/>
    </source>
</evidence>
<dbReference type="PANTHER" id="PTHR13594:SF1">
    <property type="entry name" value="CENTRIOLAR COILED-COIL PROTEIN OF 110 KDA"/>
    <property type="match status" value="1"/>
</dbReference>
<dbReference type="Proteomes" id="UP000053097">
    <property type="component" value="Unassembled WGS sequence"/>
</dbReference>
<dbReference type="InterPro" id="IPR033207">
    <property type="entry name" value="CCP110"/>
</dbReference>
<proteinExistence type="predicted"/>
<dbReference type="OMA" id="QYMSCMK"/>